<comment type="caution">
    <text evidence="3">The sequence shown here is derived from an EMBL/GenBank/DDBJ whole genome shotgun (WGS) entry which is preliminary data.</text>
</comment>
<feature type="compositionally biased region" description="Low complexity" evidence="1">
    <location>
        <begin position="143"/>
        <end position="161"/>
    </location>
</feature>
<keyword evidence="2" id="KW-0472">Membrane</keyword>
<evidence type="ECO:0000313" key="4">
    <source>
        <dbReference type="Proteomes" id="UP000037923"/>
    </source>
</evidence>
<dbReference type="PANTHER" id="PTHR33297">
    <property type="entry name" value="AMASTIN-LIKE SURFACE PROTEIN-LIKE PROTEIN-RELATED"/>
    <property type="match status" value="1"/>
</dbReference>
<feature type="transmembrane region" description="Helical" evidence="2">
    <location>
        <begin position="481"/>
        <end position="507"/>
    </location>
</feature>
<dbReference type="VEuPathDB" id="TriTrypDB:LpyrH10_02_6460"/>
<feature type="compositionally biased region" description="Basic and acidic residues" evidence="1">
    <location>
        <begin position="226"/>
        <end position="238"/>
    </location>
</feature>
<dbReference type="EMBL" id="LGTL01000002">
    <property type="protein sequence ID" value="KPA85346.1"/>
    <property type="molecule type" value="Genomic_DNA"/>
</dbReference>
<feature type="compositionally biased region" description="Polar residues" evidence="1">
    <location>
        <begin position="245"/>
        <end position="256"/>
    </location>
</feature>
<dbReference type="AlphaFoldDB" id="A0A0M9G9F4"/>
<feature type="transmembrane region" description="Helical" evidence="2">
    <location>
        <begin position="409"/>
        <end position="433"/>
    </location>
</feature>
<protein>
    <submittedName>
        <fullName evidence="3">Amastin-like protein</fullName>
    </submittedName>
</protein>
<gene>
    <name evidence="3" type="ORF">ABB37_01672</name>
</gene>
<sequence length="518" mass="55380">MSQIARAKKMFDDISSDEESNGSGAAVPSSGVPAQHADPQPAGAGAARANKAESLITSERAEADANAFVPKSASASQAREAQEVDQSPQRESPATNSAEEAPGATMVTRVEVSPPPKEAPTRQAAPSDVTKESATAKRLRVTADATPAKSAAVAAGASSYSTPATVSKRPAEREEREAAGKPRGDSSVRKDRKGGGGGASAKKEFRYKEREEVQDAAAFSTTANRNESRMHRNARQREEEEMQHSPYSTTSNQRATAAQLEFSREEGHPDHAGHAALLGQPTSDEESEVEDFPFASYVFPRLDPALADYQGSHTAVGATKRGEECPPNACERGLAYLMVTDIRMAVYLGVLFLSIVFLIVSIPTSQLDMIGKSCFTYWGFKSDCDVARYTYTRPMYPCGAIRTRLGAGAAFSIITLMIYVVNLTATVIAICCLKHSPHKISLTSRVVVGAVGLITVVTQLISWAVIAGIHSSHYCLPASFLAYGVGFGLNVTSWILNLLGVVFVIAVPSRLVNRHQRS</sequence>
<keyword evidence="2" id="KW-0812">Transmembrane</keyword>
<evidence type="ECO:0000313" key="3">
    <source>
        <dbReference type="EMBL" id="KPA85346.1"/>
    </source>
</evidence>
<organism evidence="3 4">
    <name type="scientific">Leptomonas pyrrhocoris</name>
    <name type="common">Firebug parasite</name>
    <dbReference type="NCBI Taxonomy" id="157538"/>
    <lineage>
        <taxon>Eukaryota</taxon>
        <taxon>Discoba</taxon>
        <taxon>Euglenozoa</taxon>
        <taxon>Kinetoplastea</taxon>
        <taxon>Metakinetoplastina</taxon>
        <taxon>Trypanosomatida</taxon>
        <taxon>Trypanosomatidae</taxon>
        <taxon>Leishmaniinae</taxon>
        <taxon>Leptomonas</taxon>
    </lineage>
</organism>
<evidence type="ECO:0000256" key="2">
    <source>
        <dbReference type="SAM" id="Phobius"/>
    </source>
</evidence>
<feature type="compositionally biased region" description="Polar residues" evidence="1">
    <location>
        <begin position="84"/>
        <end position="98"/>
    </location>
</feature>
<name>A0A0M9G9F4_LEPPY</name>
<feature type="region of interest" description="Disordered" evidence="1">
    <location>
        <begin position="1"/>
        <end position="285"/>
    </location>
</feature>
<accession>A0A0M9G9F4</accession>
<proteinExistence type="predicted"/>
<dbReference type="Proteomes" id="UP000037923">
    <property type="component" value="Unassembled WGS sequence"/>
</dbReference>
<dbReference type="Pfam" id="PF07344">
    <property type="entry name" value="Amastin"/>
    <property type="match status" value="1"/>
</dbReference>
<feature type="transmembrane region" description="Helical" evidence="2">
    <location>
        <begin position="445"/>
        <end position="469"/>
    </location>
</feature>
<feature type="compositionally biased region" description="Basic and acidic residues" evidence="1">
    <location>
        <begin position="169"/>
        <end position="189"/>
    </location>
</feature>
<feature type="compositionally biased region" description="Basic and acidic residues" evidence="1">
    <location>
        <begin position="262"/>
        <end position="273"/>
    </location>
</feature>
<dbReference type="OrthoDB" id="266115at2759"/>
<feature type="transmembrane region" description="Helical" evidence="2">
    <location>
        <begin position="344"/>
        <end position="362"/>
    </location>
</feature>
<dbReference type="OMA" id="NLSSWVM"/>
<feature type="compositionally biased region" description="Low complexity" evidence="1">
    <location>
        <begin position="33"/>
        <end position="49"/>
    </location>
</feature>
<dbReference type="InterPro" id="IPR009944">
    <property type="entry name" value="Amastin"/>
</dbReference>
<reference evidence="3 4" key="1">
    <citation type="submission" date="2015-07" db="EMBL/GenBank/DDBJ databases">
        <title>High-quality genome of monoxenous trypanosomatid Leptomonas pyrrhocoris.</title>
        <authorList>
            <person name="Flegontov P."/>
            <person name="Butenko A."/>
            <person name="Firsov S."/>
            <person name="Vlcek C."/>
            <person name="Logacheva M.D."/>
            <person name="Field M."/>
            <person name="Filatov D."/>
            <person name="Flegontova O."/>
            <person name="Gerasimov E."/>
            <person name="Jackson A.P."/>
            <person name="Kelly S."/>
            <person name="Opperdoes F."/>
            <person name="O'Reilly A."/>
            <person name="Votypka J."/>
            <person name="Yurchenko V."/>
            <person name="Lukes J."/>
        </authorList>
    </citation>
    <scope>NUCLEOTIDE SEQUENCE [LARGE SCALE GENOMIC DNA]</scope>
    <source>
        <strain evidence="3">H10</strain>
    </source>
</reference>
<dbReference type="GeneID" id="26901967"/>
<keyword evidence="2" id="KW-1133">Transmembrane helix</keyword>
<keyword evidence="4" id="KW-1185">Reference proteome</keyword>
<evidence type="ECO:0000256" key="1">
    <source>
        <dbReference type="SAM" id="MobiDB-lite"/>
    </source>
</evidence>
<dbReference type="PANTHER" id="PTHR33297:SF6">
    <property type="entry name" value="AMASTIN-LIKE PROTEIN"/>
    <property type="match status" value="1"/>
</dbReference>
<dbReference type="RefSeq" id="XP_015663785.1">
    <property type="nucleotide sequence ID" value="XM_015798265.1"/>
</dbReference>
<feature type="compositionally biased region" description="Basic and acidic residues" evidence="1">
    <location>
        <begin position="201"/>
        <end position="213"/>
    </location>
</feature>